<keyword evidence="4" id="KW-1015">Disulfide bond</keyword>
<dbReference type="Proteomes" id="UP000069940">
    <property type="component" value="Unassembled WGS sequence"/>
</dbReference>
<dbReference type="Pfam" id="PF00089">
    <property type="entry name" value="Trypsin"/>
    <property type="match status" value="1"/>
</dbReference>
<evidence type="ECO:0000256" key="2">
    <source>
        <dbReference type="ARBA" id="ARBA00022801"/>
    </source>
</evidence>
<accession>A0ABM1Z7Y7</accession>
<proteinExistence type="inferred from homology"/>
<dbReference type="EnsemblMetazoa" id="AALFPA23_015932.R23205">
    <property type="protein sequence ID" value="AALFPA23_015932.P23205"/>
    <property type="gene ID" value="AALFPA23_015932"/>
</dbReference>
<dbReference type="RefSeq" id="XP_062705182.1">
    <property type="nucleotide sequence ID" value="XM_062849198.1"/>
</dbReference>
<keyword evidence="10" id="KW-1185">Reference proteome</keyword>
<evidence type="ECO:0000256" key="1">
    <source>
        <dbReference type="ARBA" id="ARBA00022670"/>
    </source>
</evidence>
<keyword evidence="2 6" id="KW-0378">Hydrolase</keyword>
<keyword evidence="7" id="KW-0732">Signal</keyword>
<feature type="chain" id="PRO_5045159402" description="Peptidase S1 domain-containing protein" evidence="7">
    <location>
        <begin position="21"/>
        <end position="313"/>
    </location>
</feature>
<dbReference type="PROSITE" id="PS50240">
    <property type="entry name" value="TRYPSIN_DOM"/>
    <property type="match status" value="1"/>
</dbReference>
<dbReference type="PANTHER" id="PTHR24264:SF54">
    <property type="entry name" value="PEPTIDASE S1 DOMAIN-CONTAINING PROTEIN"/>
    <property type="match status" value="1"/>
</dbReference>
<dbReference type="CDD" id="cd00190">
    <property type="entry name" value="Tryp_SPc"/>
    <property type="match status" value="1"/>
</dbReference>
<feature type="signal peptide" evidence="7">
    <location>
        <begin position="1"/>
        <end position="20"/>
    </location>
</feature>
<reference evidence="9" key="2">
    <citation type="submission" date="2025-05" db="UniProtKB">
        <authorList>
            <consortium name="EnsemblMetazoa"/>
        </authorList>
    </citation>
    <scope>IDENTIFICATION</scope>
    <source>
        <strain evidence="9">Foshan</strain>
    </source>
</reference>
<name>A0ABM1Z7Y7_AEDAL</name>
<dbReference type="PROSITE" id="PS00134">
    <property type="entry name" value="TRYPSIN_HIS"/>
    <property type="match status" value="1"/>
</dbReference>
<dbReference type="InterPro" id="IPR050127">
    <property type="entry name" value="Serine_Proteases_S1"/>
</dbReference>
<evidence type="ECO:0000313" key="9">
    <source>
        <dbReference type="EnsemblMetazoa" id="AALFPA23_015932.P23205"/>
    </source>
</evidence>
<evidence type="ECO:0000256" key="4">
    <source>
        <dbReference type="ARBA" id="ARBA00023157"/>
    </source>
</evidence>
<feature type="domain" description="Peptidase S1" evidence="8">
    <location>
        <begin position="53"/>
        <end position="289"/>
    </location>
</feature>
<dbReference type="GeneID" id="115269186"/>
<dbReference type="InterPro" id="IPR009003">
    <property type="entry name" value="Peptidase_S1_PA"/>
</dbReference>
<evidence type="ECO:0000313" key="10">
    <source>
        <dbReference type="Proteomes" id="UP000069940"/>
    </source>
</evidence>
<dbReference type="Gene3D" id="2.40.10.10">
    <property type="entry name" value="Trypsin-like serine proteases"/>
    <property type="match status" value="1"/>
</dbReference>
<evidence type="ECO:0000256" key="7">
    <source>
        <dbReference type="SAM" id="SignalP"/>
    </source>
</evidence>
<dbReference type="InterPro" id="IPR033116">
    <property type="entry name" value="TRYPSIN_SER"/>
</dbReference>
<evidence type="ECO:0000256" key="3">
    <source>
        <dbReference type="ARBA" id="ARBA00022825"/>
    </source>
</evidence>
<dbReference type="InterPro" id="IPR001254">
    <property type="entry name" value="Trypsin_dom"/>
</dbReference>
<organism evidence="9 10">
    <name type="scientific">Aedes albopictus</name>
    <name type="common">Asian tiger mosquito</name>
    <name type="synonym">Stegomyia albopicta</name>
    <dbReference type="NCBI Taxonomy" id="7160"/>
    <lineage>
        <taxon>Eukaryota</taxon>
        <taxon>Metazoa</taxon>
        <taxon>Ecdysozoa</taxon>
        <taxon>Arthropoda</taxon>
        <taxon>Hexapoda</taxon>
        <taxon>Insecta</taxon>
        <taxon>Pterygota</taxon>
        <taxon>Neoptera</taxon>
        <taxon>Endopterygota</taxon>
        <taxon>Diptera</taxon>
        <taxon>Nematocera</taxon>
        <taxon>Culicoidea</taxon>
        <taxon>Culicidae</taxon>
        <taxon>Culicinae</taxon>
        <taxon>Aedini</taxon>
        <taxon>Aedes</taxon>
        <taxon>Stegomyia</taxon>
    </lineage>
</organism>
<comment type="similarity">
    <text evidence="5">Belongs to the peptidase S1 family. CLIP subfamily.</text>
</comment>
<dbReference type="SUPFAM" id="SSF50494">
    <property type="entry name" value="Trypsin-like serine proteases"/>
    <property type="match status" value="1"/>
</dbReference>
<dbReference type="PANTHER" id="PTHR24264">
    <property type="entry name" value="TRYPSIN-RELATED"/>
    <property type="match status" value="1"/>
</dbReference>
<keyword evidence="1 6" id="KW-0645">Protease</keyword>
<dbReference type="InterPro" id="IPR043504">
    <property type="entry name" value="Peptidase_S1_PA_chymotrypsin"/>
</dbReference>
<dbReference type="PROSITE" id="PS00135">
    <property type="entry name" value="TRYPSIN_SER"/>
    <property type="match status" value="1"/>
</dbReference>
<evidence type="ECO:0000256" key="6">
    <source>
        <dbReference type="RuleBase" id="RU363034"/>
    </source>
</evidence>
<evidence type="ECO:0000259" key="8">
    <source>
        <dbReference type="PROSITE" id="PS50240"/>
    </source>
</evidence>
<evidence type="ECO:0000256" key="5">
    <source>
        <dbReference type="ARBA" id="ARBA00024195"/>
    </source>
</evidence>
<sequence length="313" mass="35145">MYSGISAVIALVFLSNSVYSFSLAFLDSYEDTNPVAPEFRTTLWESCLPVARIVGGQPAHITEAPYQVGIRLIRLPGHSPWRSSLVCGGSVIAPRLVLTAAHCFVRYRDPQLFKVTLGSTYRLVKTVGAEVRSIEKLILHPKFRLTPIILFDIALMVLDRRVEESRFIKFLELASKPAQENMSCMITGWGREDFWQPTKPRCMQKAYVPILNLTECRIRATLPIYDGFLCAGYYTGGVDSCSGDSGGPLVCDGVQYGIVSYGKDCAAVNNPGIYTDVYQNLEWIKKESVNWGRRWTPSLVLVLTNFIFIQLWH</sequence>
<protein>
    <recommendedName>
        <fullName evidence="8">Peptidase S1 domain-containing protein</fullName>
    </recommendedName>
</protein>
<reference evidence="10" key="1">
    <citation type="journal article" date="2015" name="Proc. Natl. Acad. Sci. U.S.A.">
        <title>Genome sequence of the Asian Tiger mosquito, Aedes albopictus, reveals insights into its biology, genetics, and evolution.</title>
        <authorList>
            <person name="Chen X.G."/>
            <person name="Jiang X."/>
            <person name="Gu J."/>
            <person name="Xu M."/>
            <person name="Wu Y."/>
            <person name="Deng Y."/>
            <person name="Zhang C."/>
            <person name="Bonizzoni M."/>
            <person name="Dermauw W."/>
            <person name="Vontas J."/>
            <person name="Armbruster P."/>
            <person name="Huang X."/>
            <person name="Yang Y."/>
            <person name="Zhang H."/>
            <person name="He W."/>
            <person name="Peng H."/>
            <person name="Liu Y."/>
            <person name="Wu K."/>
            <person name="Chen J."/>
            <person name="Lirakis M."/>
            <person name="Topalis P."/>
            <person name="Van Leeuwen T."/>
            <person name="Hall A.B."/>
            <person name="Jiang X."/>
            <person name="Thorpe C."/>
            <person name="Mueller R.L."/>
            <person name="Sun C."/>
            <person name="Waterhouse R.M."/>
            <person name="Yan G."/>
            <person name="Tu Z.J."/>
            <person name="Fang X."/>
            <person name="James A.A."/>
        </authorList>
    </citation>
    <scope>NUCLEOTIDE SEQUENCE [LARGE SCALE GENOMIC DNA]</scope>
    <source>
        <strain evidence="10">Foshan</strain>
    </source>
</reference>
<dbReference type="InterPro" id="IPR018114">
    <property type="entry name" value="TRYPSIN_HIS"/>
</dbReference>
<dbReference type="InterPro" id="IPR001314">
    <property type="entry name" value="Peptidase_S1A"/>
</dbReference>
<dbReference type="SMART" id="SM00020">
    <property type="entry name" value="Tryp_SPc"/>
    <property type="match status" value="1"/>
</dbReference>
<keyword evidence="3 6" id="KW-0720">Serine protease</keyword>
<dbReference type="PRINTS" id="PR00722">
    <property type="entry name" value="CHYMOTRYPSIN"/>
</dbReference>